<sequence length="114" mass="11758">MARSSAVCFLLLLLAFLIGTASAITCGQVDSDLTSCLAYARKGGVIPPGCCAGVRTLNNLAKNTPDRQTACNCLKSLVNPSLGLNAAIVAGIPAKCGVNIPYPISMQTDCKTVR</sequence>
<evidence type="ECO:0000259" key="6">
    <source>
        <dbReference type="SMART" id="SM00499"/>
    </source>
</evidence>
<dbReference type="CDD" id="cd01960">
    <property type="entry name" value="nsLTP1"/>
    <property type="match status" value="1"/>
</dbReference>
<evidence type="ECO:0000256" key="1">
    <source>
        <dbReference type="ARBA" id="ARBA00009748"/>
    </source>
</evidence>
<comment type="function">
    <text evidence="4">Plant non-specific lipid-transfer proteins transfer phospholipids as well as galactolipids across membranes. May play a role in wax or cutin deposition in the cell walls of expanding epidermal cells and certain secretory tissues.</text>
</comment>
<keyword evidence="4" id="KW-0446">Lipid-binding</keyword>
<name>G9IJ57_LILLO</name>
<keyword evidence="5" id="KW-0732">Signal</keyword>
<dbReference type="PROSITE" id="PS00597">
    <property type="entry name" value="PLANT_LTP"/>
    <property type="match status" value="1"/>
</dbReference>
<evidence type="ECO:0000256" key="5">
    <source>
        <dbReference type="SAM" id="SignalP"/>
    </source>
</evidence>
<evidence type="ECO:0000256" key="4">
    <source>
        <dbReference type="RuleBase" id="RU000628"/>
    </source>
</evidence>
<keyword evidence="2 4" id="KW-0813">Transport</keyword>
<protein>
    <recommendedName>
        <fullName evidence="4">Non-specific lipid-transfer protein</fullName>
    </recommendedName>
</protein>
<feature type="chain" id="PRO_5003522600" description="Non-specific lipid-transfer protein" evidence="5">
    <location>
        <begin position="24"/>
        <end position="114"/>
    </location>
</feature>
<feature type="signal peptide" evidence="5">
    <location>
        <begin position="1"/>
        <end position="23"/>
    </location>
</feature>
<evidence type="ECO:0000313" key="7">
    <source>
        <dbReference type="EMBL" id="AEV23221.1"/>
    </source>
</evidence>
<dbReference type="GO" id="GO:0008289">
    <property type="term" value="F:lipid binding"/>
    <property type="evidence" value="ECO:0007669"/>
    <property type="project" value="UniProtKB-KW"/>
</dbReference>
<keyword evidence="3" id="KW-1015">Disulfide bond</keyword>
<evidence type="ECO:0000256" key="3">
    <source>
        <dbReference type="ARBA" id="ARBA00023157"/>
    </source>
</evidence>
<dbReference type="AlphaFoldDB" id="G9IJ57"/>
<proteinExistence type="inferred from homology"/>
<dbReference type="SUPFAM" id="SSF47699">
    <property type="entry name" value="Bifunctional inhibitor/lipid-transfer protein/seed storage 2S albumin"/>
    <property type="match status" value="1"/>
</dbReference>
<dbReference type="InterPro" id="IPR036312">
    <property type="entry name" value="Bifun_inhib/LTP/seed_sf"/>
</dbReference>
<accession>G9IJ57</accession>
<dbReference type="GO" id="GO:0006869">
    <property type="term" value="P:lipid transport"/>
    <property type="evidence" value="ECO:0007669"/>
    <property type="project" value="InterPro"/>
</dbReference>
<dbReference type="FunFam" id="1.10.110.10:FF:000002">
    <property type="entry name" value="Non-specific lipid-transfer protein"/>
    <property type="match status" value="1"/>
</dbReference>
<dbReference type="InterPro" id="IPR000528">
    <property type="entry name" value="Plant_nsLTP"/>
</dbReference>
<dbReference type="InterPro" id="IPR016140">
    <property type="entry name" value="Bifunc_inhib/LTP/seed_store"/>
</dbReference>
<organism evidence="7">
    <name type="scientific">Lilium longiflorum</name>
    <name type="common">Trumpet lily</name>
    <dbReference type="NCBI Taxonomy" id="4690"/>
    <lineage>
        <taxon>Eukaryota</taxon>
        <taxon>Viridiplantae</taxon>
        <taxon>Streptophyta</taxon>
        <taxon>Embryophyta</taxon>
        <taxon>Tracheophyta</taxon>
        <taxon>Spermatophyta</taxon>
        <taxon>Magnoliopsida</taxon>
        <taxon>Liliopsida</taxon>
        <taxon>Liliales</taxon>
        <taxon>Liliaceae</taxon>
        <taxon>Lilium</taxon>
    </lineage>
</organism>
<dbReference type="Gene3D" id="1.10.110.10">
    <property type="entry name" value="Plant lipid-transfer and hydrophobic proteins"/>
    <property type="match status" value="1"/>
</dbReference>
<dbReference type="EMBL" id="JN676990">
    <property type="protein sequence ID" value="AEV23221.1"/>
    <property type="molecule type" value="Genomic_DNA"/>
</dbReference>
<gene>
    <name evidence="7" type="primary">SCA3</name>
</gene>
<feature type="domain" description="Bifunctional inhibitor/plant lipid transfer protein/seed storage helical" evidence="6">
    <location>
        <begin position="26"/>
        <end position="110"/>
    </location>
</feature>
<dbReference type="PRINTS" id="PR00382">
    <property type="entry name" value="LIPIDTRNSFER"/>
</dbReference>
<evidence type="ECO:0000256" key="2">
    <source>
        <dbReference type="ARBA" id="ARBA00022448"/>
    </source>
</evidence>
<comment type="similarity">
    <text evidence="1 4">Belongs to the plant LTP family.</text>
</comment>
<reference evidence="7" key="1">
    <citation type="journal article" date="2011" name="Mol. Plant Breed.">
        <title>Cloning of SCA Gene Related to Pollen Tube Adhesion and Oriented Growth and Analysis of Gene Diversity in Lilium spp.</title>
        <authorList>
            <person name="Wu Y."/>
            <person name="Cui J."/>
            <person name="Zhang K."/>
            <person name="Jia Y."/>
        </authorList>
    </citation>
    <scope>NUCLEOTIDE SEQUENCE</scope>
</reference>
<dbReference type="Pfam" id="PF00234">
    <property type="entry name" value="Tryp_alpha_amyl"/>
    <property type="match status" value="1"/>
</dbReference>
<dbReference type="PANTHER" id="PTHR33076">
    <property type="entry name" value="NON-SPECIFIC LIPID-TRANSFER PROTEIN 2-RELATED"/>
    <property type="match status" value="1"/>
</dbReference>
<dbReference type="SMART" id="SM00499">
    <property type="entry name" value="AAI"/>
    <property type="match status" value="1"/>
</dbReference>